<dbReference type="CDD" id="cd01300">
    <property type="entry name" value="YtcJ_like"/>
    <property type="match status" value="1"/>
</dbReference>
<dbReference type="EMBL" id="CP060490">
    <property type="protein sequence ID" value="QNL45499.1"/>
    <property type="molecule type" value="Genomic_DNA"/>
</dbReference>
<dbReference type="Proteomes" id="UP000515960">
    <property type="component" value="Chromosome"/>
</dbReference>
<name>A0A7G9B7G8_9FIRM</name>
<dbReference type="SUPFAM" id="SSF51556">
    <property type="entry name" value="Metallo-dependent hydrolases"/>
    <property type="match status" value="1"/>
</dbReference>
<dbReference type="InterPro" id="IPR032466">
    <property type="entry name" value="Metal_Hydrolase"/>
</dbReference>
<accession>A0A7G9B7G8</accession>
<dbReference type="RefSeq" id="WP_187333927.1">
    <property type="nucleotide sequence ID" value="NZ_CP060490.1"/>
</dbReference>
<dbReference type="Gene3D" id="3.10.310.70">
    <property type="match status" value="1"/>
</dbReference>
<dbReference type="GO" id="GO:0016810">
    <property type="term" value="F:hydrolase activity, acting on carbon-nitrogen (but not peptide) bonds"/>
    <property type="evidence" value="ECO:0007669"/>
    <property type="project" value="InterPro"/>
</dbReference>
<organism evidence="2 3">
    <name type="scientific">Oscillibacter hominis</name>
    <dbReference type="NCBI Taxonomy" id="2763056"/>
    <lineage>
        <taxon>Bacteria</taxon>
        <taxon>Bacillati</taxon>
        <taxon>Bacillota</taxon>
        <taxon>Clostridia</taxon>
        <taxon>Eubacteriales</taxon>
        <taxon>Oscillospiraceae</taxon>
        <taxon>Oscillibacter</taxon>
    </lineage>
</organism>
<dbReference type="Pfam" id="PF07969">
    <property type="entry name" value="Amidohydro_3"/>
    <property type="match status" value="1"/>
</dbReference>
<evidence type="ECO:0000313" key="3">
    <source>
        <dbReference type="Proteomes" id="UP000515960"/>
    </source>
</evidence>
<protein>
    <submittedName>
        <fullName evidence="2">Amidohydrolase</fullName>
    </submittedName>
</protein>
<dbReference type="InterPro" id="IPR013108">
    <property type="entry name" value="Amidohydro_3"/>
</dbReference>
<dbReference type="AlphaFoldDB" id="A0A7G9B7G8"/>
<dbReference type="Gene3D" id="3.20.20.140">
    <property type="entry name" value="Metal-dependent hydrolases"/>
    <property type="match status" value="1"/>
</dbReference>
<dbReference type="InterPro" id="IPR011059">
    <property type="entry name" value="Metal-dep_hydrolase_composite"/>
</dbReference>
<keyword evidence="3" id="KW-1185">Reference proteome</keyword>
<proteinExistence type="predicted"/>
<feature type="domain" description="Amidohydrolase 3" evidence="1">
    <location>
        <begin position="46"/>
        <end position="540"/>
    </location>
</feature>
<dbReference type="KEGG" id="ohi:H8790_05725"/>
<dbReference type="Gene3D" id="2.30.40.10">
    <property type="entry name" value="Urease, subunit C, domain 1"/>
    <property type="match status" value="1"/>
</dbReference>
<dbReference type="InterPro" id="IPR033932">
    <property type="entry name" value="YtcJ-like"/>
</dbReference>
<dbReference type="PANTHER" id="PTHR22642">
    <property type="entry name" value="IMIDAZOLONEPROPIONASE"/>
    <property type="match status" value="1"/>
</dbReference>
<sequence>MDLILKNGRVYTMDGKTAQAVAVQGDTIVKVGTNEEVETLADGSTQVMDLGGRAVVPGFIDTHTHLVAYGCSINAVNLEGVGSKEEIVSRCADFIARHNIPEGTWVMGRGWNQNLFSGEKTFPDKNDLDRVSRTHPILIIRTCGHIGIANTAALESVGVSRDTYIEGGQFDLGTDGLPNGVIREASLEWFKKNKTAKQNLSEIKRAIVDGGSDLLRYGVTSIHTEDSYDLGYGGDFIDIYNAYQELIAEGRLPVRIYQKISLPKAGDIADFLTRYPELRTGYGNDFYRIGPMKQWSDGTLGARTAGMLEPYSDDPGNTGLYYYTPEELYQNILTAHNAGMQVCIHAIGDGALEMLLDAYERVLKESPKENHRHRIVHCFVGHPDQYERIAKMGLIINTQPISTSTDIPMMASRVGAEREKSCHAWRTLTDLGVVITGSSDIPVETPNVFKGVYAIVTRRNVDHNPPEPWNADQAVTVEEALRFFTINGAYSAFEDQRKGTITEGKLADMAVLDKDPFAVDPEALQDILVDHTILGGKVVYSR</sequence>
<reference evidence="2 3" key="1">
    <citation type="submission" date="2020-08" db="EMBL/GenBank/DDBJ databases">
        <authorList>
            <person name="Liu C."/>
            <person name="Sun Q."/>
        </authorList>
    </citation>
    <scope>NUCLEOTIDE SEQUENCE [LARGE SCALE GENOMIC DNA]</scope>
    <source>
        <strain evidence="2 3">NSJ-62</strain>
    </source>
</reference>
<evidence type="ECO:0000259" key="1">
    <source>
        <dbReference type="Pfam" id="PF07969"/>
    </source>
</evidence>
<keyword evidence="2" id="KW-0378">Hydrolase</keyword>
<dbReference type="SUPFAM" id="SSF51338">
    <property type="entry name" value="Composite domain of metallo-dependent hydrolases"/>
    <property type="match status" value="1"/>
</dbReference>
<gene>
    <name evidence="2" type="ORF">H8790_05725</name>
</gene>
<evidence type="ECO:0000313" key="2">
    <source>
        <dbReference type="EMBL" id="QNL45499.1"/>
    </source>
</evidence>
<dbReference type="PANTHER" id="PTHR22642:SF2">
    <property type="entry name" value="PROTEIN LONG AFTER FAR-RED 3"/>
    <property type="match status" value="1"/>
</dbReference>